<dbReference type="InterPro" id="IPR046347">
    <property type="entry name" value="bZIP_sf"/>
</dbReference>
<dbReference type="PROSITE" id="PS00036">
    <property type="entry name" value="BZIP_BASIC"/>
    <property type="match status" value="1"/>
</dbReference>
<feature type="domain" description="BZIP" evidence="6">
    <location>
        <begin position="226"/>
        <end position="289"/>
    </location>
</feature>
<name>A0A8H6JPQ9_9PEZI</name>
<dbReference type="InterPro" id="IPR004827">
    <property type="entry name" value="bZIP"/>
</dbReference>
<dbReference type="SUPFAM" id="SSF57959">
    <property type="entry name" value="Leucine zipper domain"/>
    <property type="match status" value="1"/>
</dbReference>
<dbReference type="GO" id="GO:0003700">
    <property type="term" value="F:DNA-binding transcription factor activity"/>
    <property type="evidence" value="ECO:0007669"/>
    <property type="project" value="InterPro"/>
</dbReference>
<feature type="region of interest" description="Disordered" evidence="5">
    <location>
        <begin position="153"/>
        <end position="239"/>
    </location>
</feature>
<feature type="compositionally biased region" description="Basic and acidic residues" evidence="5">
    <location>
        <begin position="49"/>
        <end position="58"/>
    </location>
</feature>
<feature type="compositionally biased region" description="Basic and acidic residues" evidence="5">
    <location>
        <begin position="225"/>
        <end position="239"/>
    </location>
</feature>
<gene>
    <name evidence="7" type="ORF">CSOJ01_02937</name>
</gene>
<proteinExistence type="predicted"/>
<keyword evidence="8" id="KW-1185">Reference proteome</keyword>
<feature type="region of interest" description="Disordered" evidence="5">
    <location>
        <begin position="34"/>
        <end position="83"/>
    </location>
</feature>
<dbReference type="Pfam" id="PF00170">
    <property type="entry name" value="bZIP_1"/>
    <property type="match status" value="1"/>
</dbReference>
<organism evidence="7 8">
    <name type="scientific">Colletotrichum sojae</name>
    <dbReference type="NCBI Taxonomy" id="2175907"/>
    <lineage>
        <taxon>Eukaryota</taxon>
        <taxon>Fungi</taxon>
        <taxon>Dikarya</taxon>
        <taxon>Ascomycota</taxon>
        <taxon>Pezizomycotina</taxon>
        <taxon>Sordariomycetes</taxon>
        <taxon>Hypocreomycetidae</taxon>
        <taxon>Glomerellales</taxon>
        <taxon>Glomerellaceae</taxon>
        <taxon>Colletotrichum</taxon>
        <taxon>Colletotrichum orchidearum species complex</taxon>
    </lineage>
</organism>
<dbReference type="SMART" id="SM00338">
    <property type="entry name" value="BRLZ"/>
    <property type="match status" value="1"/>
</dbReference>
<evidence type="ECO:0000256" key="2">
    <source>
        <dbReference type="ARBA" id="ARBA00023015"/>
    </source>
</evidence>
<dbReference type="EMBL" id="WIGN01000027">
    <property type="protein sequence ID" value="KAF6816555.1"/>
    <property type="molecule type" value="Genomic_DNA"/>
</dbReference>
<keyword evidence="2" id="KW-0805">Transcription regulation</keyword>
<dbReference type="InterPro" id="IPR051027">
    <property type="entry name" value="bZIP_transcription_factors"/>
</dbReference>
<evidence type="ECO:0000256" key="3">
    <source>
        <dbReference type="ARBA" id="ARBA00023163"/>
    </source>
</evidence>
<dbReference type="PANTHER" id="PTHR19304">
    <property type="entry name" value="CYCLIC-AMP RESPONSE ELEMENT BINDING PROTEIN"/>
    <property type="match status" value="1"/>
</dbReference>
<feature type="region of interest" description="Disordered" evidence="5">
    <location>
        <begin position="322"/>
        <end position="352"/>
    </location>
</feature>
<keyword evidence="4" id="KW-0539">Nucleus</keyword>
<dbReference type="AlphaFoldDB" id="A0A8H6JPQ9"/>
<feature type="compositionally biased region" description="Low complexity" evidence="5">
    <location>
        <begin position="101"/>
        <end position="134"/>
    </location>
</feature>
<evidence type="ECO:0000256" key="4">
    <source>
        <dbReference type="ARBA" id="ARBA00023242"/>
    </source>
</evidence>
<evidence type="ECO:0000256" key="5">
    <source>
        <dbReference type="SAM" id="MobiDB-lite"/>
    </source>
</evidence>
<dbReference type="Gene3D" id="1.20.5.170">
    <property type="match status" value="1"/>
</dbReference>
<feature type="compositionally biased region" description="Polar residues" evidence="5">
    <location>
        <begin position="64"/>
        <end position="83"/>
    </location>
</feature>
<dbReference type="GO" id="GO:0005634">
    <property type="term" value="C:nucleus"/>
    <property type="evidence" value="ECO:0007669"/>
    <property type="project" value="UniProtKB-SubCell"/>
</dbReference>
<keyword evidence="3" id="KW-0804">Transcription</keyword>
<protein>
    <submittedName>
        <fullName evidence="7">Transcription factor atf21</fullName>
    </submittedName>
</protein>
<dbReference type="Proteomes" id="UP000652219">
    <property type="component" value="Unassembled WGS sequence"/>
</dbReference>
<accession>A0A8H6JPQ9</accession>
<evidence type="ECO:0000259" key="6">
    <source>
        <dbReference type="PROSITE" id="PS50217"/>
    </source>
</evidence>
<feature type="compositionally biased region" description="Polar residues" evidence="5">
    <location>
        <begin position="34"/>
        <end position="48"/>
    </location>
</feature>
<evidence type="ECO:0000313" key="8">
    <source>
        <dbReference type="Proteomes" id="UP000652219"/>
    </source>
</evidence>
<dbReference type="PROSITE" id="PS50217">
    <property type="entry name" value="BZIP"/>
    <property type="match status" value="1"/>
</dbReference>
<feature type="compositionally biased region" description="Low complexity" evidence="5">
    <location>
        <begin position="193"/>
        <end position="209"/>
    </location>
</feature>
<dbReference type="CDD" id="cd14687">
    <property type="entry name" value="bZIP_ATF2"/>
    <property type="match status" value="1"/>
</dbReference>
<evidence type="ECO:0000313" key="7">
    <source>
        <dbReference type="EMBL" id="KAF6816555.1"/>
    </source>
</evidence>
<comment type="caution">
    <text evidence="7">The sequence shown here is derived from an EMBL/GenBank/DDBJ whole genome shotgun (WGS) entry which is preliminary data.</text>
</comment>
<feature type="region of interest" description="Disordered" evidence="5">
    <location>
        <begin position="101"/>
        <end position="141"/>
    </location>
</feature>
<comment type="subcellular location">
    <subcellularLocation>
        <location evidence="1">Nucleus</location>
    </subcellularLocation>
</comment>
<evidence type="ECO:0000256" key="1">
    <source>
        <dbReference type="ARBA" id="ARBA00004123"/>
    </source>
</evidence>
<reference evidence="7 8" key="1">
    <citation type="journal article" date="2020" name="Phytopathology">
        <title>Genome Sequence Resources of Colletotrichum truncatum, C. plurivorum, C. musicola, and C. sojae: Four Species Pathogenic to Soybean (Glycine max).</title>
        <authorList>
            <person name="Rogerio F."/>
            <person name="Boufleur T.R."/>
            <person name="Ciampi-Guillardi M."/>
            <person name="Sukno S.A."/>
            <person name="Thon M.R."/>
            <person name="Massola Junior N.S."/>
            <person name="Baroncelli R."/>
        </authorList>
    </citation>
    <scope>NUCLEOTIDE SEQUENCE [LARGE SCALE GENOMIC DNA]</scope>
    <source>
        <strain evidence="7 8">LFN0009</strain>
    </source>
</reference>
<sequence length="396" mass="41438">MDFGPVGVSTLQSGLPSNAFPELFPNLFAVSTGEQTLQQHQDRSQGYQKQRDAQEEQARYFLRQNLQQASSQPASLEQPQQPGFVTLSALSSAPAAPSFAAATSESPSSAASAWQNSPASNPLSPPTSNSSVSPPVDPAILNSPVQDVKVQAVGTKPAGNAEVPSRRRGRPRLSEASAASQAKTKTQNKKKPTTIAAAARRASDASSASDDQHPRAAGGGGGGGPDEKRDRVRARNREAAYKCRKKKQKGIAELQSQEAVVEGIHRNLTAEASMLRGEILMLKNMVLQHGGCGCSYIEEYISGAAQNLVQSSMAAAAAASSSSSSSAPARGGEAGFDFNTNQPPRAGSEGLVDWKTFDVESRNGMSAFGSESGFSALDDVSVTHSSRAQSQGAMTM</sequence>